<keyword evidence="4" id="KW-1185">Reference proteome</keyword>
<dbReference type="AlphaFoldDB" id="A0A1B8TTN8"/>
<accession>A0A1B8TTN8</accession>
<evidence type="ECO:0000259" key="2">
    <source>
        <dbReference type="Pfam" id="PF13205"/>
    </source>
</evidence>
<evidence type="ECO:0000313" key="3">
    <source>
        <dbReference type="EMBL" id="OBY63033.1"/>
    </source>
</evidence>
<feature type="domain" description="SbsA Ig-like" evidence="2">
    <location>
        <begin position="32"/>
        <end position="134"/>
    </location>
</feature>
<evidence type="ECO:0000256" key="1">
    <source>
        <dbReference type="ARBA" id="ARBA00022729"/>
    </source>
</evidence>
<dbReference type="STRING" id="1774273.LPB03_12945"/>
<dbReference type="Proteomes" id="UP000092584">
    <property type="component" value="Unassembled WGS sequence"/>
</dbReference>
<dbReference type="EMBL" id="LSFM01000023">
    <property type="protein sequence ID" value="OBY63033.1"/>
    <property type="molecule type" value="Genomic_DNA"/>
</dbReference>
<proteinExistence type="predicted"/>
<evidence type="ECO:0000313" key="4">
    <source>
        <dbReference type="Proteomes" id="UP000092584"/>
    </source>
</evidence>
<sequence>MKIVFRFLFLLIIIGFVSNCARTGRPDGGPKDEDAPLFVIAKPANETINFNKKEIIIEFDEYIKLKDINKQLVVSPPMKSPPIISPQGTASKEIKIEIIDTLNPNTTYIFNFGNAVEDNNERNVLENFKYVFSTGTYIDSLKTSGTIKDAILQEKPKDVSVLLYRLDSSFNDSIIYKQKPNYVTNNIDTVGFQFTNLRKGKYLLLALQENIKDYIFDPITDKIGFYTDTIQLPRDSILTKPIILFKENQPYQFARGKEITKGKIEFGFDGDGKDMQINLLSDVPKDFKSVSKFMVDKDTLNYWFTPFEADSLNFTVANREFLDTLTVRLRKKKLDSLIINASSKNILHFRDTFYIESNNPIVKIDTTKINLIDKDTIAVNYRTLVSNKENKIGFIFDKQPKEKYRFKAYPAAFEDIFGIQNDTLNYSFTTKQIDDYARITLNVNNVNSKNLIIEILSGSKQNQLIERKFINSSTKVVFDLLEPKKYTIRAIIDENNNNKWDSGSYLKKQLAERIIYNQAINNLDIRANFFLEENFTVE</sequence>
<dbReference type="OrthoDB" id="9809989at2"/>
<dbReference type="KEGG" id="pob:LPB03_12945"/>
<reference evidence="4" key="1">
    <citation type="submission" date="2016-02" db="EMBL/GenBank/DDBJ databases">
        <authorList>
            <person name="Shin S.-K."/>
            <person name="Yi H."/>
            <person name="Kim E."/>
        </authorList>
    </citation>
    <scope>NUCLEOTIDE SEQUENCE [LARGE SCALE GENOMIC DNA]</scope>
    <source>
        <strain evidence="4">LPB0003</strain>
    </source>
</reference>
<dbReference type="Pfam" id="PF13205">
    <property type="entry name" value="Big_5"/>
    <property type="match status" value="1"/>
</dbReference>
<organism evidence="3 4">
    <name type="scientific">Polaribacter vadi</name>
    <dbReference type="NCBI Taxonomy" id="1774273"/>
    <lineage>
        <taxon>Bacteria</taxon>
        <taxon>Pseudomonadati</taxon>
        <taxon>Bacteroidota</taxon>
        <taxon>Flavobacteriia</taxon>
        <taxon>Flavobacteriales</taxon>
        <taxon>Flavobacteriaceae</taxon>
    </lineage>
</organism>
<keyword evidence="1" id="KW-0732">Signal</keyword>
<name>A0A1B8TTN8_9FLAO</name>
<protein>
    <recommendedName>
        <fullName evidence="2">SbsA Ig-like domain-containing protein</fullName>
    </recommendedName>
</protein>
<comment type="caution">
    <text evidence="3">The sequence shown here is derived from an EMBL/GenBank/DDBJ whole genome shotgun (WGS) entry which is preliminary data.</text>
</comment>
<gene>
    <name evidence="3" type="ORF">LPB3_12960</name>
</gene>
<dbReference type="InterPro" id="IPR032812">
    <property type="entry name" value="SbsA_Ig"/>
</dbReference>